<name>A0ABX8JYV7_9ENTR</name>
<reference evidence="4 5" key="1">
    <citation type="submission" date="2021-06" db="EMBL/GenBank/DDBJ databases">
        <title>Leclercia pneumoniae sp. nov.</title>
        <authorList>
            <person name="Hoenemann M."/>
            <person name="Viehweger A."/>
            <person name="Dietze N."/>
        </authorList>
    </citation>
    <scope>NUCLEOTIDE SEQUENCE [LARGE SCALE GENOMIC DNA]</scope>
    <source>
        <strain evidence="5">49125</strain>
    </source>
</reference>
<evidence type="ECO:0000259" key="3">
    <source>
        <dbReference type="PROSITE" id="PS51186"/>
    </source>
</evidence>
<sequence length="169" mass="18140">MNITITPAQPEQFAALRAIELAAFDTLRLAGAVSGEASAASLDELGALLEEGVLLTALTPEAVPVGFAAGSMEENWLHIAEVDVHPDWQRQGVGTQLMRAILDTGRARGLVGATLTTDRMAAFNARFYATLGFEIIEGSARPCHLADRITDEINSGFDPARRVAMLMRF</sequence>
<dbReference type="CDD" id="cd04301">
    <property type="entry name" value="NAT_SF"/>
    <property type="match status" value="1"/>
</dbReference>
<evidence type="ECO:0000256" key="1">
    <source>
        <dbReference type="ARBA" id="ARBA00022679"/>
    </source>
</evidence>
<dbReference type="Proteomes" id="UP000683497">
    <property type="component" value="Chromosome"/>
</dbReference>
<dbReference type="RefSeq" id="WP_207291755.1">
    <property type="nucleotide sequence ID" value="NZ_CP071383.1"/>
</dbReference>
<keyword evidence="2" id="KW-0012">Acyltransferase</keyword>
<organism evidence="4 5">
    <name type="scientific">Leclercia pneumoniae</name>
    <dbReference type="NCBI Taxonomy" id="2815358"/>
    <lineage>
        <taxon>Bacteria</taxon>
        <taxon>Pseudomonadati</taxon>
        <taxon>Pseudomonadota</taxon>
        <taxon>Gammaproteobacteria</taxon>
        <taxon>Enterobacterales</taxon>
        <taxon>Enterobacteriaceae</taxon>
        <taxon>Leclercia</taxon>
    </lineage>
</organism>
<dbReference type="Pfam" id="PF00583">
    <property type="entry name" value="Acetyltransf_1"/>
    <property type="match status" value="1"/>
</dbReference>
<evidence type="ECO:0000313" key="4">
    <source>
        <dbReference type="EMBL" id="QWW81446.1"/>
    </source>
</evidence>
<evidence type="ECO:0000313" key="5">
    <source>
        <dbReference type="Proteomes" id="UP000683497"/>
    </source>
</evidence>
<accession>A0ABX8JYV7</accession>
<dbReference type="PROSITE" id="PS51186">
    <property type="entry name" value="GNAT"/>
    <property type="match status" value="1"/>
</dbReference>
<dbReference type="PANTHER" id="PTHR43800">
    <property type="entry name" value="PEPTIDYL-LYSINE N-ACETYLTRANSFERASE YJAB"/>
    <property type="match status" value="1"/>
</dbReference>
<dbReference type="InterPro" id="IPR000182">
    <property type="entry name" value="GNAT_dom"/>
</dbReference>
<dbReference type="PANTHER" id="PTHR43800:SF1">
    <property type="entry name" value="PEPTIDYL-LYSINE N-ACETYLTRANSFERASE YJAB"/>
    <property type="match status" value="1"/>
</dbReference>
<evidence type="ECO:0000256" key="2">
    <source>
        <dbReference type="ARBA" id="ARBA00023315"/>
    </source>
</evidence>
<dbReference type="Gene3D" id="3.40.630.30">
    <property type="match status" value="1"/>
</dbReference>
<keyword evidence="1" id="KW-0808">Transferase</keyword>
<keyword evidence="5" id="KW-1185">Reference proteome</keyword>
<dbReference type="SUPFAM" id="SSF55729">
    <property type="entry name" value="Acyl-CoA N-acyltransferases (Nat)"/>
    <property type="match status" value="1"/>
</dbReference>
<feature type="domain" description="N-acetyltransferase" evidence="3">
    <location>
        <begin position="3"/>
        <end position="152"/>
    </location>
</feature>
<dbReference type="EMBL" id="CP076838">
    <property type="protein sequence ID" value="QWW81446.1"/>
    <property type="molecule type" value="Genomic_DNA"/>
</dbReference>
<proteinExistence type="predicted"/>
<protein>
    <submittedName>
        <fullName evidence="4">GNAT family N-acetyltransferase</fullName>
    </submittedName>
</protein>
<dbReference type="InterPro" id="IPR016181">
    <property type="entry name" value="Acyl_CoA_acyltransferase"/>
</dbReference>
<gene>
    <name evidence="4" type="ORF">KQ929_09720</name>
</gene>